<evidence type="ECO:0000313" key="2">
    <source>
        <dbReference type="Proteomes" id="UP000239554"/>
    </source>
</evidence>
<dbReference type="GO" id="GO:0003677">
    <property type="term" value="F:DNA binding"/>
    <property type="evidence" value="ECO:0007669"/>
    <property type="project" value="InterPro"/>
</dbReference>
<dbReference type="Proteomes" id="UP000239554">
    <property type="component" value="Chromosome"/>
</dbReference>
<reference evidence="1 2" key="1">
    <citation type="journal article" date="2018" name="MBio">
        <title>Genomic Analysis of Hospital Plumbing Reveals Diverse Reservoir of Bacterial Plasmids Conferring Carbapenem Resistance.</title>
        <authorList>
            <consortium name="NISC Comparative Sequencing Program"/>
            <person name="Weingarten R.A."/>
            <person name="Johnson R.C."/>
            <person name="Conlan S."/>
            <person name="Ramsburg A.M."/>
            <person name="Dekker J.P."/>
            <person name="Lau A.F."/>
            <person name="Khil P."/>
            <person name="Odom R.T."/>
            <person name="Deming C."/>
            <person name="Park M."/>
            <person name="Thomas P.J."/>
            <person name="Henderson D.K."/>
            <person name="Palmore T.N."/>
            <person name="Segre J.A."/>
            <person name="Frank K.M."/>
        </authorList>
    </citation>
    <scope>NUCLEOTIDE SEQUENCE [LARGE SCALE GENOMIC DNA]</scope>
    <source>
        <strain evidence="1 2">ECONIH4</strain>
    </source>
</reference>
<dbReference type="InterPro" id="IPR003314">
    <property type="entry name" value="Mu-type_HTH"/>
</dbReference>
<dbReference type="AlphaFoldDB" id="A0A4C4ZLZ8"/>
<dbReference type="InterPro" id="IPR036388">
    <property type="entry name" value="WH-like_DNA-bd_sf"/>
</dbReference>
<proteinExistence type="predicted"/>
<name>A0A4C4ZLZ8_ECOLX</name>
<dbReference type="SUPFAM" id="SSF46955">
    <property type="entry name" value="Putative DNA-binding domain"/>
    <property type="match status" value="1"/>
</dbReference>
<sequence>MVDEVNHDILFKINSLLDFPWLITKKYQMYFSITQKSTVNDMVDFSEWVSVQDCIGLPGFPSGAPNVRRKLEQLVSNNPKLKRKKAKSKAYEYHVSVLPEETKKFLGVEERSVIPDSALSSPSSTARDLWIMLFDNLTERQKQYVIKVFMQGGLNALMPMVADLEASADREIFEQRDPNEQIQAAPKLSTRNKAG</sequence>
<dbReference type="EMBL" id="CP026399">
    <property type="protein sequence ID" value="AUY00893.1"/>
    <property type="molecule type" value="Genomic_DNA"/>
</dbReference>
<dbReference type="Gene3D" id="1.10.10.10">
    <property type="entry name" value="Winged helix-like DNA-binding domain superfamily/Winged helix DNA-binding domain"/>
    <property type="match status" value="1"/>
</dbReference>
<organism evidence="1 2">
    <name type="scientific">Escherichia coli</name>
    <dbReference type="NCBI Taxonomy" id="562"/>
    <lineage>
        <taxon>Bacteria</taxon>
        <taxon>Pseudomonadati</taxon>
        <taxon>Pseudomonadota</taxon>
        <taxon>Gammaproteobacteria</taxon>
        <taxon>Enterobacterales</taxon>
        <taxon>Enterobacteriaceae</taxon>
        <taxon>Escherichia</taxon>
    </lineage>
</organism>
<accession>A0A4C4ZLZ8</accession>
<evidence type="ECO:0000313" key="1">
    <source>
        <dbReference type="EMBL" id="AUY00893.1"/>
    </source>
</evidence>
<protein>
    <submittedName>
        <fullName evidence="1">Uncharacterized protein</fullName>
    </submittedName>
</protein>
<dbReference type="PROSITE" id="PS51702">
    <property type="entry name" value="HTH_MU"/>
    <property type="match status" value="1"/>
</dbReference>
<dbReference type="RefSeq" id="WP_016243429.1">
    <property type="nucleotide sequence ID" value="NZ_CBDISV020000008.1"/>
</dbReference>
<dbReference type="InterPro" id="IPR009061">
    <property type="entry name" value="DNA-bd_dom_put_sf"/>
</dbReference>
<gene>
    <name evidence="1" type="ORF">C3F40_03125</name>
</gene>